<dbReference type="SUPFAM" id="SSF56672">
    <property type="entry name" value="DNA/RNA polymerases"/>
    <property type="match status" value="1"/>
</dbReference>
<dbReference type="Pfam" id="PF25597">
    <property type="entry name" value="SH3_retrovirus"/>
    <property type="match status" value="1"/>
</dbReference>
<evidence type="ECO:0000259" key="7">
    <source>
        <dbReference type="PROSITE" id="PS50994"/>
    </source>
</evidence>
<feature type="domain" description="Integrase catalytic" evidence="7">
    <location>
        <begin position="1"/>
        <end position="124"/>
    </location>
</feature>
<comment type="catalytic activity">
    <reaction evidence="6">
        <text>DNA(n) + a 2'-deoxyribonucleoside 5'-triphosphate = DNA(n+1) + diphosphate</text>
        <dbReference type="Rhea" id="RHEA:22508"/>
        <dbReference type="Rhea" id="RHEA-COMP:17339"/>
        <dbReference type="Rhea" id="RHEA-COMP:17340"/>
        <dbReference type="ChEBI" id="CHEBI:33019"/>
        <dbReference type="ChEBI" id="CHEBI:61560"/>
        <dbReference type="ChEBI" id="CHEBI:173112"/>
        <dbReference type="EC" id="2.7.7.7"/>
    </reaction>
</comment>
<dbReference type="GO" id="GO:0003964">
    <property type="term" value="F:RNA-directed DNA polymerase activity"/>
    <property type="evidence" value="ECO:0007669"/>
    <property type="project" value="UniProtKB-EC"/>
</dbReference>
<dbReference type="PANTHER" id="PTHR42648:SF28">
    <property type="entry name" value="TRANSPOSON-ENCODED PROTEIN WITH RIBONUCLEASE H-LIKE AND RETROVIRUS ZINC FINGER-LIKE DOMAINS"/>
    <property type="match status" value="1"/>
</dbReference>
<evidence type="ECO:0000256" key="3">
    <source>
        <dbReference type="ARBA" id="ARBA00022801"/>
    </source>
</evidence>
<dbReference type="InterPro" id="IPR036397">
    <property type="entry name" value="RNaseH_sf"/>
</dbReference>
<evidence type="ECO:0000256" key="2">
    <source>
        <dbReference type="ARBA" id="ARBA00022723"/>
    </source>
</evidence>
<evidence type="ECO:0000313" key="8">
    <source>
        <dbReference type="EMBL" id="QBH67417.1"/>
    </source>
</evidence>
<dbReference type="GO" id="GO:0015074">
    <property type="term" value="P:DNA integration"/>
    <property type="evidence" value="ECO:0007669"/>
    <property type="project" value="InterPro"/>
</dbReference>
<dbReference type="GO" id="GO:0032196">
    <property type="term" value="P:transposition"/>
    <property type="evidence" value="ECO:0007669"/>
    <property type="project" value="UniProtKB-KW"/>
</dbReference>
<sequence>MHNKSEALMHFKDFKVHVENQYSAQIKQLHTDNGSEYLNAQFQDYLCSCGIVHECTTPYMPQQNGMAVCTNQTLMDMVCSMLMHAQLPKPFWGDVLHYAAWIKMCTPRHALKGSTPFEALTQEKPDISCMHMFGCHAWVHIPEEWHRKLDVHSAPYIFIGFEDGIKGAKVHTSFSRDIIFDERTLGIQEVDASAFPVEEDEEAQVETQLSVQTGTLEEHVPRTLEESAVQDPDEEDLEVEHALIAHVHIVQGDAQDLHTIEEAHTRTDWMQWEGAIKKELASLESNQTWELAHLPPRHTPVGSKWVFKIKLKADGAVDKYKAHLVAQGFMQHAGIDYEETFAPVLKFATLHLLIALAAHNNWHVHQMDVETVYLNGELEEEIYMLPPPGYVQGNMVCKLHKALYGLKQAGRTWFVKIDRWLNVLCAH</sequence>
<dbReference type="GO" id="GO:0003723">
    <property type="term" value="F:RNA binding"/>
    <property type="evidence" value="ECO:0007669"/>
    <property type="project" value="UniProtKB-KW"/>
</dbReference>
<evidence type="ECO:0000256" key="6">
    <source>
        <dbReference type="ARBA" id="ARBA00049244"/>
    </source>
</evidence>
<accession>A0A481SFM3</accession>
<organism evidence="8">
    <name type="scientific">Ustilago esculenta</name>
    <dbReference type="NCBI Taxonomy" id="185366"/>
    <lineage>
        <taxon>Eukaryota</taxon>
        <taxon>Fungi</taxon>
        <taxon>Dikarya</taxon>
        <taxon>Basidiomycota</taxon>
        <taxon>Ustilaginomycotina</taxon>
        <taxon>Ustilaginomycetes</taxon>
        <taxon>Ustilaginales</taxon>
        <taxon>Ustilaginaceae</taxon>
        <taxon>Ustilago</taxon>
    </lineage>
</organism>
<dbReference type="GO" id="GO:0016787">
    <property type="term" value="F:hydrolase activity"/>
    <property type="evidence" value="ECO:0007669"/>
    <property type="project" value="UniProtKB-KW"/>
</dbReference>
<dbReference type="InterPro" id="IPR043502">
    <property type="entry name" value="DNA/RNA_pol_sf"/>
</dbReference>
<dbReference type="Pfam" id="PF07727">
    <property type="entry name" value="RVT_2"/>
    <property type="match status" value="1"/>
</dbReference>
<dbReference type="Gene3D" id="3.30.420.10">
    <property type="entry name" value="Ribonuclease H-like superfamily/Ribonuclease H"/>
    <property type="match status" value="1"/>
</dbReference>
<dbReference type="InterPro" id="IPR001584">
    <property type="entry name" value="Integrase_cat-core"/>
</dbReference>
<protein>
    <submittedName>
        <fullName evidence="8">Retrovirus-related pol polyprotein</fullName>
    </submittedName>
</protein>
<dbReference type="GO" id="GO:0003887">
    <property type="term" value="F:DNA-directed DNA polymerase activity"/>
    <property type="evidence" value="ECO:0007669"/>
    <property type="project" value="UniProtKB-EC"/>
</dbReference>
<keyword evidence="1" id="KW-0815">Transposition</keyword>
<dbReference type="GO" id="GO:0005634">
    <property type="term" value="C:nucleus"/>
    <property type="evidence" value="ECO:0007669"/>
    <property type="project" value="UniProtKB-ARBA"/>
</dbReference>
<dbReference type="AlphaFoldDB" id="A0A481SFM3"/>
<gene>
    <name evidence="8" type="ORF">UE_1351</name>
</gene>
<comment type="catalytic activity">
    <reaction evidence="5">
        <text>DNA(n) + a 2'-deoxyribonucleoside 5'-triphosphate = DNA(n+1) + diphosphate</text>
        <dbReference type="Rhea" id="RHEA:22508"/>
        <dbReference type="Rhea" id="RHEA-COMP:17339"/>
        <dbReference type="Rhea" id="RHEA-COMP:17340"/>
        <dbReference type="ChEBI" id="CHEBI:33019"/>
        <dbReference type="ChEBI" id="CHEBI:61560"/>
        <dbReference type="ChEBI" id="CHEBI:173112"/>
        <dbReference type="EC" id="2.7.7.49"/>
    </reaction>
</comment>
<dbReference type="InterPro" id="IPR039537">
    <property type="entry name" value="Retrotran_Ty1/copia-like"/>
</dbReference>
<proteinExistence type="predicted"/>
<dbReference type="InterPro" id="IPR012337">
    <property type="entry name" value="RNaseH-like_sf"/>
</dbReference>
<dbReference type="InterPro" id="IPR057670">
    <property type="entry name" value="SH3_retrovirus"/>
</dbReference>
<evidence type="ECO:0000256" key="4">
    <source>
        <dbReference type="ARBA" id="ARBA00022884"/>
    </source>
</evidence>
<evidence type="ECO:0000256" key="1">
    <source>
        <dbReference type="ARBA" id="ARBA00022578"/>
    </source>
</evidence>
<keyword evidence="2" id="KW-0479">Metal-binding</keyword>
<dbReference type="PROSITE" id="PS50994">
    <property type="entry name" value="INTEGRASE"/>
    <property type="match status" value="1"/>
</dbReference>
<keyword evidence="3" id="KW-0378">Hydrolase</keyword>
<dbReference type="EMBL" id="MK125512">
    <property type="protein sequence ID" value="QBH67417.1"/>
    <property type="molecule type" value="Genomic_DNA"/>
</dbReference>
<dbReference type="PANTHER" id="PTHR42648">
    <property type="entry name" value="TRANSPOSASE, PUTATIVE-RELATED"/>
    <property type="match status" value="1"/>
</dbReference>
<dbReference type="InterPro" id="IPR013103">
    <property type="entry name" value="RVT_2"/>
</dbReference>
<name>A0A481SFM3_9BASI</name>
<dbReference type="GO" id="GO:0046872">
    <property type="term" value="F:metal ion binding"/>
    <property type="evidence" value="ECO:0007669"/>
    <property type="project" value="UniProtKB-KW"/>
</dbReference>
<evidence type="ECO:0000256" key="5">
    <source>
        <dbReference type="ARBA" id="ARBA00048173"/>
    </source>
</evidence>
<keyword evidence="4" id="KW-0694">RNA-binding</keyword>
<reference evidence="8" key="2">
    <citation type="journal article" date="2019" name="Fungal Genet. Biol.">
        <title>The smut fungus Ustilago esculenta has a bipolar mating system with three idiomorphs larger than 500?kb.</title>
        <authorList>
            <person name="Liang S.W."/>
            <person name="Huang Y.H."/>
            <person name="Chiu J.Y."/>
            <person name="Tseng H.W."/>
            <person name="Haung J.H."/>
            <person name="Shen W.C."/>
        </authorList>
    </citation>
    <scope>NUCLEOTIDE SEQUENCE</scope>
    <source>
        <strain evidence="8">12JK1RB1-A1</strain>
    </source>
</reference>
<dbReference type="SUPFAM" id="SSF53098">
    <property type="entry name" value="Ribonuclease H-like"/>
    <property type="match status" value="1"/>
</dbReference>
<reference evidence="8" key="1">
    <citation type="submission" date="2018-11" db="EMBL/GenBank/DDBJ databases">
        <authorList>
            <person name="Shen W.-C."/>
            <person name="Liang S.-W."/>
            <person name="Huang Y.-H."/>
            <person name="Chiu J.-Y."/>
        </authorList>
    </citation>
    <scope>NUCLEOTIDE SEQUENCE</scope>
    <source>
        <strain evidence="8">12JK1RB1-A1</strain>
    </source>
</reference>